<dbReference type="AlphaFoldDB" id="A0AA88E001"/>
<proteinExistence type="predicted"/>
<reference evidence="2" key="1">
    <citation type="submission" date="2023-07" db="EMBL/GenBank/DDBJ databases">
        <title>draft genome sequence of fig (Ficus carica).</title>
        <authorList>
            <person name="Takahashi T."/>
            <person name="Nishimura K."/>
        </authorList>
    </citation>
    <scope>NUCLEOTIDE SEQUENCE</scope>
</reference>
<name>A0AA88E001_FICCA</name>
<comment type="caution">
    <text evidence="2">The sequence shown here is derived from an EMBL/GenBank/DDBJ whole genome shotgun (WGS) entry which is preliminary data.</text>
</comment>
<keyword evidence="3" id="KW-1185">Reference proteome</keyword>
<accession>A0AA88E001</accession>
<dbReference type="Proteomes" id="UP001187192">
    <property type="component" value="Unassembled WGS sequence"/>
</dbReference>
<evidence type="ECO:0000313" key="3">
    <source>
        <dbReference type="Proteomes" id="UP001187192"/>
    </source>
</evidence>
<gene>
    <name evidence="2" type="ORF">TIFTF001_034185</name>
</gene>
<organism evidence="2 3">
    <name type="scientific">Ficus carica</name>
    <name type="common">Common fig</name>
    <dbReference type="NCBI Taxonomy" id="3494"/>
    <lineage>
        <taxon>Eukaryota</taxon>
        <taxon>Viridiplantae</taxon>
        <taxon>Streptophyta</taxon>
        <taxon>Embryophyta</taxon>
        <taxon>Tracheophyta</taxon>
        <taxon>Spermatophyta</taxon>
        <taxon>Magnoliopsida</taxon>
        <taxon>eudicotyledons</taxon>
        <taxon>Gunneridae</taxon>
        <taxon>Pentapetalae</taxon>
        <taxon>rosids</taxon>
        <taxon>fabids</taxon>
        <taxon>Rosales</taxon>
        <taxon>Moraceae</taxon>
        <taxon>Ficeae</taxon>
        <taxon>Ficus</taxon>
    </lineage>
</organism>
<feature type="region of interest" description="Disordered" evidence="1">
    <location>
        <begin position="1"/>
        <end position="23"/>
    </location>
</feature>
<evidence type="ECO:0000313" key="2">
    <source>
        <dbReference type="EMBL" id="GMN65111.1"/>
    </source>
</evidence>
<sequence>MGTNDILTKSLGNDEQSGRTHGQSKFFRQSHYYNIMQSSRVNAEVSAVKEQLAVLERTIQELCAKHATPNASKECQLFLDDTINGGDVLVAIGRAYIDYVLTDTVHGIPLGEENVYLVDCCAREGVDQRLKFISPILVSPVQQNVDREVYFIDLWVDSVMYFNPLGNEPGDDFKDQIKFT</sequence>
<protein>
    <submittedName>
        <fullName evidence="2">Uncharacterized protein</fullName>
    </submittedName>
</protein>
<dbReference type="EMBL" id="BTGU01000212">
    <property type="protein sequence ID" value="GMN65111.1"/>
    <property type="molecule type" value="Genomic_DNA"/>
</dbReference>
<evidence type="ECO:0000256" key="1">
    <source>
        <dbReference type="SAM" id="MobiDB-lite"/>
    </source>
</evidence>